<reference evidence="1" key="1">
    <citation type="submission" date="2020-06" db="EMBL/GenBank/DDBJ databases">
        <title>Draft genome of Bugula neritina, a colonial animal packing powerful symbionts and potential medicines.</title>
        <authorList>
            <person name="Rayko M."/>
        </authorList>
    </citation>
    <scope>NUCLEOTIDE SEQUENCE [LARGE SCALE GENOMIC DNA]</scope>
    <source>
        <strain evidence="1">Kwan_BN1</strain>
    </source>
</reference>
<dbReference type="Proteomes" id="UP000593567">
    <property type="component" value="Unassembled WGS sequence"/>
</dbReference>
<sequence>MEVKGQARRAVTGVVTILSSQYERLAPICYIWCILVTPNTAGACVTCNQSSTKQQYLPSEQGEAEALTARTKATANTIAATFIFVL</sequence>
<proteinExistence type="predicted"/>
<gene>
    <name evidence="1" type="ORF">EB796_013091</name>
</gene>
<evidence type="ECO:0000313" key="1">
    <source>
        <dbReference type="EMBL" id="KAF6028595.1"/>
    </source>
</evidence>
<comment type="caution">
    <text evidence="1">The sequence shown here is derived from an EMBL/GenBank/DDBJ whole genome shotgun (WGS) entry which is preliminary data.</text>
</comment>
<dbReference type="EMBL" id="VXIV02001934">
    <property type="protein sequence ID" value="KAF6028595.1"/>
    <property type="molecule type" value="Genomic_DNA"/>
</dbReference>
<evidence type="ECO:0000313" key="2">
    <source>
        <dbReference type="Proteomes" id="UP000593567"/>
    </source>
</evidence>
<keyword evidence="2" id="KW-1185">Reference proteome</keyword>
<name>A0A7J7JRL5_BUGNE</name>
<dbReference type="AlphaFoldDB" id="A0A7J7JRL5"/>
<accession>A0A7J7JRL5</accession>
<protein>
    <submittedName>
        <fullName evidence="1">Uncharacterized protein</fullName>
    </submittedName>
</protein>
<organism evidence="1 2">
    <name type="scientific">Bugula neritina</name>
    <name type="common">Brown bryozoan</name>
    <name type="synonym">Sertularia neritina</name>
    <dbReference type="NCBI Taxonomy" id="10212"/>
    <lineage>
        <taxon>Eukaryota</taxon>
        <taxon>Metazoa</taxon>
        <taxon>Spiralia</taxon>
        <taxon>Lophotrochozoa</taxon>
        <taxon>Bryozoa</taxon>
        <taxon>Gymnolaemata</taxon>
        <taxon>Cheilostomatida</taxon>
        <taxon>Flustrina</taxon>
        <taxon>Buguloidea</taxon>
        <taxon>Bugulidae</taxon>
        <taxon>Bugula</taxon>
    </lineage>
</organism>